<dbReference type="Pfam" id="PF00797">
    <property type="entry name" value="Acetyltransf_2"/>
    <property type="match status" value="1"/>
</dbReference>
<dbReference type="GO" id="GO:0016407">
    <property type="term" value="F:acetyltransferase activity"/>
    <property type="evidence" value="ECO:0007669"/>
    <property type="project" value="InterPro"/>
</dbReference>
<evidence type="ECO:0000313" key="3">
    <source>
        <dbReference type="EMBL" id="GHC88335.1"/>
    </source>
</evidence>
<dbReference type="PANTHER" id="PTHR11786:SF0">
    <property type="entry name" value="ARYLAMINE N-ACETYLTRANSFERASE 4-RELATED"/>
    <property type="match status" value="1"/>
</dbReference>
<dbReference type="Gene3D" id="3.30.2140.10">
    <property type="entry name" value="Arylamine N-acetyltransferase"/>
    <property type="match status" value="1"/>
</dbReference>
<accession>A0A918WVU6</accession>
<organism evidence="3 4">
    <name type="scientific">Streptomyces finlayi</name>
    <dbReference type="NCBI Taxonomy" id="67296"/>
    <lineage>
        <taxon>Bacteria</taxon>
        <taxon>Bacillati</taxon>
        <taxon>Actinomycetota</taxon>
        <taxon>Actinomycetes</taxon>
        <taxon>Kitasatosporales</taxon>
        <taxon>Streptomycetaceae</taxon>
        <taxon>Streptomyces</taxon>
    </lineage>
</organism>
<dbReference type="InterPro" id="IPR001447">
    <property type="entry name" value="Arylamine_N-AcTrfase"/>
</dbReference>
<evidence type="ECO:0000256" key="2">
    <source>
        <dbReference type="RuleBase" id="RU003452"/>
    </source>
</evidence>
<reference evidence="3" key="1">
    <citation type="journal article" date="2014" name="Int. J. Syst. Evol. Microbiol.">
        <title>Complete genome sequence of Corynebacterium casei LMG S-19264T (=DSM 44701T), isolated from a smear-ripened cheese.</title>
        <authorList>
            <consortium name="US DOE Joint Genome Institute (JGI-PGF)"/>
            <person name="Walter F."/>
            <person name="Albersmeier A."/>
            <person name="Kalinowski J."/>
            <person name="Ruckert C."/>
        </authorList>
    </citation>
    <scope>NUCLEOTIDE SEQUENCE</scope>
    <source>
        <strain evidence="3">JCM 4637</strain>
    </source>
</reference>
<dbReference type="Proteomes" id="UP000638353">
    <property type="component" value="Unassembled WGS sequence"/>
</dbReference>
<evidence type="ECO:0000313" key="4">
    <source>
        <dbReference type="Proteomes" id="UP000638353"/>
    </source>
</evidence>
<comment type="similarity">
    <text evidence="1 2">Belongs to the arylamine N-acetyltransferase family.</text>
</comment>
<dbReference type="AlphaFoldDB" id="A0A918WVU6"/>
<dbReference type="SUPFAM" id="SSF54001">
    <property type="entry name" value="Cysteine proteinases"/>
    <property type="match status" value="1"/>
</dbReference>
<sequence length="261" mass="28326">MARIGYAGELAATVEVLHALHRAHVRAIPFENVEVALGRPVSLDLKRLQQKMVAGARGGYCYEQNSLLAAVLERIGFEVAGRGARNRTRGDALLPVTHAVLAVTVEDEQWLVDAGFGWQGPLEPVPLRAGAQVRQSDGWSFAVAEEGEGILVLRSLRAQGWVDLYAFAPQTLHPVDFELMNHYSSTHPRSSFVGKVVAHHIAPDSRYGFVADALRTGRADGSFDERPVAPDELDGLLAEVFGIELGVEDRAAIRRVHPAAG</sequence>
<proteinExistence type="inferred from homology"/>
<protein>
    <submittedName>
        <fullName evidence="3">Arylamine N-acetyltransferase</fullName>
    </submittedName>
</protein>
<dbReference type="InterPro" id="IPR038765">
    <property type="entry name" value="Papain-like_cys_pep_sf"/>
</dbReference>
<name>A0A918WVU6_9ACTN</name>
<dbReference type="PRINTS" id="PR01543">
    <property type="entry name" value="ANATRNSFRASE"/>
</dbReference>
<reference evidence="3" key="2">
    <citation type="submission" date="2020-09" db="EMBL/GenBank/DDBJ databases">
        <authorList>
            <person name="Sun Q."/>
            <person name="Ohkuma M."/>
        </authorList>
    </citation>
    <scope>NUCLEOTIDE SEQUENCE</scope>
    <source>
        <strain evidence="3">JCM 4637</strain>
    </source>
</reference>
<gene>
    <name evidence="3" type="primary">nat</name>
    <name evidence="3" type="ORF">GCM10010334_20960</name>
</gene>
<evidence type="ECO:0000256" key="1">
    <source>
        <dbReference type="ARBA" id="ARBA00006547"/>
    </source>
</evidence>
<dbReference type="PANTHER" id="PTHR11786">
    <property type="entry name" value="N-HYDROXYARYLAMINE O-ACETYLTRANSFERASE"/>
    <property type="match status" value="1"/>
</dbReference>
<dbReference type="EMBL" id="BMVC01000003">
    <property type="protein sequence ID" value="GHC88335.1"/>
    <property type="molecule type" value="Genomic_DNA"/>
</dbReference>
<comment type="caution">
    <text evidence="3">The sequence shown here is derived from an EMBL/GenBank/DDBJ whole genome shotgun (WGS) entry which is preliminary data.</text>
</comment>
<dbReference type="Gene3D" id="2.40.128.150">
    <property type="entry name" value="Cysteine proteinases"/>
    <property type="match status" value="1"/>
</dbReference>